<sequence length="325" mass="35217">MSNPMNTLDRQELLVRAVKDETPLIRSFELVLDSGAELPPFEAGAHLAIHLGNGLTRQYSLFDAPGTGCSYRVAVLKDAASRGGSMYMHDEVQVGDRIRVTGPGNNFPLAEEAATSVLIGGGIGVTPILSMALELHRQGAEFEMHYCARSAEDAAFVDWLRSEAPFRDRVQMHFDGGDPARGLDVQALLAEVIEGRHLYCCGPGGLMDAVEAASSHWPANAVHFERFKASVVATAENQPFSVYLSRSGLELEVPADKSVLRVLRENGFDINTLCEEGVCGSCLTDVLDGEPEHRDQILSADEKSLNDVMAVCCSRAKSSRLVLDL</sequence>
<keyword evidence="1" id="KW-0285">Flavoprotein</keyword>
<dbReference type="Pfam" id="PF00111">
    <property type="entry name" value="Fer2"/>
    <property type="match status" value="1"/>
</dbReference>
<dbReference type="Gene3D" id="2.40.30.10">
    <property type="entry name" value="Translation factors"/>
    <property type="match status" value="1"/>
</dbReference>
<dbReference type="PRINTS" id="PR00409">
    <property type="entry name" value="PHDIOXRDTASE"/>
</dbReference>
<dbReference type="InterPro" id="IPR001041">
    <property type="entry name" value="2Fe-2S_ferredoxin-type"/>
</dbReference>
<dbReference type="PANTHER" id="PTHR47354">
    <property type="entry name" value="NADH OXIDOREDUCTASE HCR"/>
    <property type="match status" value="1"/>
</dbReference>
<evidence type="ECO:0000256" key="2">
    <source>
        <dbReference type="ARBA" id="ARBA00022714"/>
    </source>
</evidence>
<dbReference type="InterPro" id="IPR036010">
    <property type="entry name" value="2Fe-2S_ferredoxin-like_sf"/>
</dbReference>
<dbReference type="PANTHER" id="PTHR47354:SF1">
    <property type="entry name" value="CARNITINE MONOOXYGENASE REDUCTASE SUBUNIT"/>
    <property type="match status" value="1"/>
</dbReference>
<dbReference type="Gene3D" id="3.40.50.80">
    <property type="entry name" value="Nucleotide-binding domain of ferredoxin-NADP reductase (FNR) module"/>
    <property type="match status" value="1"/>
</dbReference>
<keyword evidence="2" id="KW-0001">2Fe-2S</keyword>
<dbReference type="InterPro" id="IPR012675">
    <property type="entry name" value="Beta-grasp_dom_sf"/>
</dbReference>
<dbReference type="InterPro" id="IPR050415">
    <property type="entry name" value="MRET"/>
</dbReference>
<dbReference type="Gene3D" id="3.10.20.30">
    <property type="match status" value="1"/>
</dbReference>
<dbReference type="SUPFAM" id="SSF63380">
    <property type="entry name" value="Riboflavin synthase domain-like"/>
    <property type="match status" value="1"/>
</dbReference>
<feature type="domain" description="2Fe-2S ferredoxin-type" evidence="7">
    <location>
        <begin position="240"/>
        <end position="325"/>
    </location>
</feature>
<evidence type="ECO:0000256" key="4">
    <source>
        <dbReference type="ARBA" id="ARBA00023002"/>
    </source>
</evidence>
<feature type="domain" description="FAD-binding FR-type" evidence="8">
    <location>
        <begin position="8"/>
        <end position="110"/>
    </location>
</feature>
<keyword evidence="4" id="KW-0560">Oxidoreductase</keyword>
<evidence type="ECO:0000259" key="7">
    <source>
        <dbReference type="PROSITE" id="PS51085"/>
    </source>
</evidence>
<dbReference type="EMBL" id="CP073347">
    <property type="protein sequence ID" value="UTW13122.1"/>
    <property type="molecule type" value="Genomic_DNA"/>
</dbReference>
<evidence type="ECO:0000256" key="5">
    <source>
        <dbReference type="ARBA" id="ARBA00023004"/>
    </source>
</evidence>
<dbReference type="InterPro" id="IPR039261">
    <property type="entry name" value="FNR_nucleotide-bd"/>
</dbReference>
<gene>
    <name evidence="9" type="ORF">KDW95_05525</name>
</gene>
<organism evidence="9 10">
    <name type="scientific">Marinobacterium rhizophilum</name>
    <dbReference type="NCBI Taxonomy" id="420402"/>
    <lineage>
        <taxon>Bacteria</taxon>
        <taxon>Pseudomonadati</taxon>
        <taxon>Pseudomonadota</taxon>
        <taxon>Gammaproteobacteria</taxon>
        <taxon>Oceanospirillales</taxon>
        <taxon>Oceanospirillaceae</taxon>
        <taxon>Marinobacterium</taxon>
    </lineage>
</organism>
<dbReference type="SUPFAM" id="SSF54292">
    <property type="entry name" value="2Fe-2S ferredoxin-like"/>
    <property type="match status" value="1"/>
</dbReference>
<evidence type="ECO:0000313" key="10">
    <source>
        <dbReference type="Proteomes" id="UP001058461"/>
    </source>
</evidence>
<dbReference type="Proteomes" id="UP001058461">
    <property type="component" value="Chromosome"/>
</dbReference>
<dbReference type="PROSITE" id="PS51085">
    <property type="entry name" value="2FE2S_FER_2"/>
    <property type="match status" value="1"/>
</dbReference>
<protein>
    <submittedName>
        <fullName evidence="9">Oxidoreductase</fullName>
    </submittedName>
</protein>
<evidence type="ECO:0000259" key="8">
    <source>
        <dbReference type="PROSITE" id="PS51384"/>
    </source>
</evidence>
<dbReference type="InterPro" id="IPR017938">
    <property type="entry name" value="Riboflavin_synthase-like_b-brl"/>
</dbReference>
<evidence type="ECO:0000256" key="1">
    <source>
        <dbReference type="ARBA" id="ARBA00022630"/>
    </source>
</evidence>
<dbReference type="RefSeq" id="WP_255855287.1">
    <property type="nucleotide sequence ID" value="NZ_CP073347.1"/>
</dbReference>
<dbReference type="CDD" id="cd00207">
    <property type="entry name" value="fer2"/>
    <property type="match status" value="1"/>
</dbReference>
<keyword evidence="3" id="KW-0479">Metal-binding</keyword>
<evidence type="ECO:0000256" key="6">
    <source>
        <dbReference type="ARBA" id="ARBA00023014"/>
    </source>
</evidence>
<name>A0ABY5HL51_9GAMM</name>
<reference evidence="9" key="1">
    <citation type="submission" date="2021-04" db="EMBL/GenBank/DDBJ databases">
        <title>Oceanospirillales bacteria with DddD are important DMSP degraders in coastal seawater.</title>
        <authorList>
            <person name="Liu J."/>
        </authorList>
    </citation>
    <scope>NUCLEOTIDE SEQUENCE</scope>
    <source>
        <strain evidence="9">D13-1</strain>
    </source>
</reference>
<keyword evidence="10" id="KW-1185">Reference proteome</keyword>
<keyword evidence="5" id="KW-0408">Iron</keyword>
<dbReference type="InterPro" id="IPR017927">
    <property type="entry name" value="FAD-bd_FR_type"/>
</dbReference>
<dbReference type="SUPFAM" id="SSF52343">
    <property type="entry name" value="Ferredoxin reductase-like, C-terminal NADP-linked domain"/>
    <property type="match status" value="1"/>
</dbReference>
<dbReference type="PROSITE" id="PS51384">
    <property type="entry name" value="FAD_FR"/>
    <property type="match status" value="1"/>
</dbReference>
<dbReference type="InterPro" id="IPR006058">
    <property type="entry name" value="2Fe2S_fd_BS"/>
</dbReference>
<proteinExistence type="predicted"/>
<evidence type="ECO:0000256" key="3">
    <source>
        <dbReference type="ARBA" id="ARBA00022723"/>
    </source>
</evidence>
<dbReference type="PROSITE" id="PS00197">
    <property type="entry name" value="2FE2S_FER_1"/>
    <property type="match status" value="1"/>
</dbReference>
<accession>A0ABY5HL51</accession>
<dbReference type="CDD" id="cd06185">
    <property type="entry name" value="PDR_like"/>
    <property type="match status" value="1"/>
</dbReference>
<evidence type="ECO:0000313" key="9">
    <source>
        <dbReference type="EMBL" id="UTW13122.1"/>
    </source>
</evidence>
<keyword evidence="6" id="KW-0411">Iron-sulfur</keyword>